<keyword evidence="3" id="KW-1185">Reference proteome</keyword>
<dbReference type="AlphaFoldDB" id="A0A8J4SPH2"/>
<organism evidence="2 3">
    <name type="scientific">Paragonimus heterotremus</name>
    <dbReference type="NCBI Taxonomy" id="100268"/>
    <lineage>
        <taxon>Eukaryota</taxon>
        <taxon>Metazoa</taxon>
        <taxon>Spiralia</taxon>
        <taxon>Lophotrochozoa</taxon>
        <taxon>Platyhelminthes</taxon>
        <taxon>Trematoda</taxon>
        <taxon>Digenea</taxon>
        <taxon>Plagiorchiida</taxon>
        <taxon>Troglotremata</taxon>
        <taxon>Troglotrematidae</taxon>
        <taxon>Paragonimus</taxon>
    </lineage>
</organism>
<feature type="region of interest" description="Disordered" evidence="1">
    <location>
        <begin position="61"/>
        <end position="81"/>
    </location>
</feature>
<name>A0A8J4SPH2_9TREM</name>
<evidence type="ECO:0000313" key="2">
    <source>
        <dbReference type="EMBL" id="KAF5403383.1"/>
    </source>
</evidence>
<proteinExistence type="predicted"/>
<reference evidence="2" key="1">
    <citation type="submission" date="2019-05" db="EMBL/GenBank/DDBJ databases">
        <title>Annotation for the trematode Paragonimus heterotremus.</title>
        <authorList>
            <person name="Choi Y.-J."/>
        </authorList>
    </citation>
    <scope>NUCLEOTIDE SEQUENCE</scope>
    <source>
        <strain evidence="2">LC</strain>
    </source>
</reference>
<protein>
    <submittedName>
        <fullName evidence="2">Uncharacterized protein</fullName>
    </submittedName>
</protein>
<sequence length="81" mass="9358">MRNYYNNPSHITVTTTPAIRKQNTSVFLREPHMRGSKPCAEYRICLQKTLGAMYYNCPDRLRKPAQNHQPGSDRSLLESFG</sequence>
<dbReference type="Proteomes" id="UP000748531">
    <property type="component" value="Unassembled WGS sequence"/>
</dbReference>
<comment type="caution">
    <text evidence="2">The sequence shown here is derived from an EMBL/GenBank/DDBJ whole genome shotgun (WGS) entry which is preliminary data.</text>
</comment>
<accession>A0A8J4SPH2</accession>
<dbReference type="EMBL" id="LUCH01001256">
    <property type="protein sequence ID" value="KAF5403383.1"/>
    <property type="molecule type" value="Genomic_DNA"/>
</dbReference>
<evidence type="ECO:0000256" key="1">
    <source>
        <dbReference type="SAM" id="MobiDB-lite"/>
    </source>
</evidence>
<gene>
    <name evidence="2" type="ORF">PHET_03197</name>
</gene>
<evidence type="ECO:0000313" key="3">
    <source>
        <dbReference type="Proteomes" id="UP000748531"/>
    </source>
</evidence>